<dbReference type="Proteomes" id="UP001286174">
    <property type="component" value="Unassembled WGS sequence"/>
</dbReference>
<keyword evidence="2" id="KW-1185">Reference proteome</keyword>
<proteinExistence type="predicted"/>
<sequence length="72" mass="8371">MLFYLFSDESQCRVFRMIFGAGMGRAGLSLENESLFKDIVMMTINNSHDDYTNAWAGCITEHAEKERDIWKK</sequence>
<dbReference type="EMBL" id="JALBUR010000021">
    <property type="protein sequence ID" value="MDX8420063.1"/>
    <property type="molecule type" value="Genomic_DNA"/>
</dbReference>
<evidence type="ECO:0000313" key="2">
    <source>
        <dbReference type="Proteomes" id="UP001286174"/>
    </source>
</evidence>
<organism evidence="1 2">
    <name type="scientific">Grylomicrobium aquisgranensis</name>
    <dbReference type="NCBI Taxonomy" id="2926318"/>
    <lineage>
        <taxon>Bacteria</taxon>
        <taxon>Bacillati</taxon>
        <taxon>Bacillota</taxon>
        <taxon>Erysipelotrichia</taxon>
        <taxon>Erysipelotrichales</taxon>
        <taxon>Erysipelotrichaceae</taxon>
        <taxon>Grylomicrobium</taxon>
    </lineage>
</organism>
<evidence type="ECO:0000313" key="1">
    <source>
        <dbReference type="EMBL" id="MDX8420063.1"/>
    </source>
</evidence>
<comment type="caution">
    <text evidence="1">The sequence shown here is derived from an EMBL/GenBank/DDBJ whole genome shotgun (WGS) entry which is preliminary data.</text>
</comment>
<reference evidence="1 2" key="1">
    <citation type="submission" date="2022-03" db="EMBL/GenBank/DDBJ databases">
        <title>Novel taxa within the pig intestine.</title>
        <authorList>
            <person name="Wylensek D."/>
            <person name="Bishof K."/>
            <person name="Afrizal A."/>
            <person name="Clavel T."/>
        </authorList>
    </citation>
    <scope>NUCLEOTIDE SEQUENCE [LARGE SCALE GENOMIC DNA]</scope>
    <source>
        <strain evidence="1 2">CLA-KB-P133</strain>
    </source>
</reference>
<accession>A0AB35U4N1</accession>
<protein>
    <submittedName>
        <fullName evidence="1">Uncharacterized protein</fullName>
    </submittedName>
</protein>
<dbReference type="RefSeq" id="WP_370596303.1">
    <property type="nucleotide sequence ID" value="NZ_JALBUR010000021.1"/>
</dbReference>
<dbReference type="AlphaFoldDB" id="A0AB35U4N1"/>
<gene>
    <name evidence="1" type="ORF">MOZ60_08145</name>
</gene>
<name>A0AB35U4N1_9FIRM</name>